<protein>
    <submittedName>
        <fullName evidence="2">Dynamin_N domain-containing protein</fullName>
    </submittedName>
</protein>
<dbReference type="Proteomes" id="UP000095286">
    <property type="component" value="Unplaced"/>
</dbReference>
<name>A0AC35U3Q7_9BILA</name>
<organism evidence="1 2">
    <name type="scientific">Rhabditophanes sp. KR3021</name>
    <dbReference type="NCBI Taxonomy" id="114890"/>
    <lineage>
        <taxon>Eukaryota</taxon>
        <taxon>Metazoa</taxon>
        <taxon>Ecdysozoa</taxon>
        <taxon>Nematoda</taxon>
        <taxon>Chromadorea</taxon>
        <taxon>Rhabditida</taxon>
        <taxon>Tylenchina</taxon>
        <taxon>Panagrolaimomorpha</taxon>
        <taxon>Strongyloidoidea</taxon>
        <taxon>Alloionematidae</taxon>
        <taxon>Rhabditophanes</taxon>
    </lineage>
</organism>
<evidence type="ECO:0000313" key="1">
    <source>
        <dbReference type="Proteomes" id="UP000095286"/>
    </source>
</evidence>
<dbReference type="WBParaSite" id="RSKR_0000728800.1">
    <property type="protein sequence ID" value="RSKR_0000728800.1"/>
    <property type="gene ID" value="RSKR_0000728800"/>
</dbReference>
<proteinExistence type="predicted"/>
<accession>A0AC35U3Q7</accession>
<reference evidence="2" key="1">
    <citation type="submission" date="2016-11" db="UniProtKB">
        <authorList>
            <consortium name="WormBaseParasite"/>
        </authorList>
    </citation>
    <scope>IDENTIFICATION</scope>
    <source>
        <strain evidence="2">KR3021</strain>
    </source>
</reference>
<evidence type="ECO:0000313" key="2">
    <source>
        <dbReference type="WBParaSite" id="RSKR_0000728800.1"/>
    </source>
</evidence>
<sequence>MCAGDNRRKTAARNCALNQSKTIQKSSPAPSPACTPKVKTRSPAPHQIVKKPTPEPSKPAKKSPLPPKPVKKKSSSSQRKNNTQEIVLNPRVVGPTANLRRLLPTMYFALTDTEMACEPSVIVVGQYSTGKTSLINYLTDPKYPESKTGDEPTTDKFVILQHGSEDVVNDGKNACSNSAFKFKQIDALNQRCAQPTFSSTDNKGYVINMSFIHIWRSLTML</sequence>